<name>A0A926I7Y9_9FIRM</name>
<dbReference type="FunFam" id="2.40.50.1070:FF:000003">
    <property type="entry name" value="23S rRNA (Uracil-5-)-methyltransferase RumA"/>
    <property type="match status" value="1"/>
</dbReference>
<dbReference type="GO" id="GO:0070041">
    <property type="term" value="F:rRNA (uridine-C5-)-methyltransferase activity"/>
    <property type="evidence" value="ECO:0007669"/>
    <property type="project" value="TreeGrafter"/>
</dbReference>
<evidence type="ECO:0000313" key="6">
    <source>
        <dbReference type="EMBL" id="MBC8560429.1"/>
    </source>
</evidence>
<dbReference type="EC" id="2.1.1.190" evidence="6"/>
<proteinExistence type="inferred from homology"/>
<keyword evidence="7" id="KW-1185">Reference proteome</keyword>
<evidence type="ECO:0000256" key="1">
    <source>
        <dbReference type="ARBA" id="ARBA00022603"/>
    </source>
</evidence>
<comment type="similarity">
    <text evidence="4">Belongs to the class I-like SAM-binding methyltransferase superfamily. RNA M5U methyltransferase family.</text>
</comment>
<protein>
    <submittedName>
        <fullName evidence="6">23S rRNA (Uracil(1939)-C(5))-methyltransferase RlmD</fullName>
        <ecNumber evidence="6">2.1.1.190</ecNumber>
    </submittedName>
</protein>
<dbReference type="SUPFAM" id="SSF50249">
    <property type="entry name" value="Nucleic acid-binding proteins"/>
    <property type="match status" value="1"/>
</dbReference>
<dbReference type="InterPro" id="IPR010280">
    <property type="entry name" value="U5_MeTrfase_fam"/>
</dbReference>
<evidence type="ECO:0000256" key="3">
    <source>
        <dbReference type="ARBA" id="ARBA00022691"/>
    </source>
</evidence>
<feature type="binding site" evidence="4">
    <location>
        <position position="333"/>
    </location>
    <ligand>
        <name>S-adenosyl-L-methionine</name>
        <dbReference type="ChEBI" id="CHEBI:59789"/>
    </ligand>
</feature>
<sequence>MIKKNQSYTALVEDLTLDGSGVCKIDGFAVFVPMTAVGDQIRFKAVKVLKSYGYGILEEILTPSHDRIEADCSAFKQCGGCSFRHISYEAELRIKEKSVQDAFQRIGGFTLPPESILGAPESIHYRNKAQYPLGVDENGKAVAGFYAKRSHRIVPSSCCQIQDERFAPIIQWILGFINEYKISVYDEKSGKGLLRHIYLRVGRSTGEMMVCLVATGKKLPCCREFVQGLQKQFPQVTSIVLNQNAKNTNVILGEKFYVLSGDDAIKDVFLGKELHIAPPAFYQVNKEQAERLYSLAFEYAQFTGIELLLDLYCGIGSIGLSAYSKVDRLIGVEVVAPAVESAKKNASLNRAERAEFICADAKKAAKDLAQRGLKPDVILVDPPRQGCDREVLQSIVDMAPQKIVMVSCNPSTAARDCKILSEQGYELVKYRSVDMFPRTGHVECVVLMHKMP</sequence>
<dbReference type="Gene3D" id="2.40.50.1070">
    <property type="match status" value="1"/>
</dbReference>
<feature type="binding site" evidence="4">
    <location>
        <position position="312"/>
    </location>
    <ligand>
        <name>S-adenosyl-L-methionine</name>
        <dbReference type="ChEBI" id="CHEBI:59789"/>
    </ligand>
</feature>
<evidence type="ECO:0000256" key="2">
    <source>
        <dbReference type="ARBA" id="ARBA00022679"/>
    </source>
</evidence>
<keyword evidence="1 4" id="KW-0489">Methyltransferase</keyword>
<dbReference type="SUPFAM" id="SSF53335">
    <property type="entry name" value="S-adenosyl-L-methionine-dependent methyltransferases"/>
    <property type="match status" value="1"/>
</dbReference>
<evidence type="ECO:0000256" key="4">
    <source>
        <dbReference type="PROSITE-ProRule" id="PRU01024"/>
    </source>
</evidence>
<dbReference type="Gene3D" id="2.40.50.140">
    <property type="entry name" value="Nucleic acid-binding proteins"/>
    <property type="match status" value="1"/>
</dbReference>
<dbReference type="CDD" id="cd02440">
    <property type="entry name" value="AdoMet_MTases"/>
    <property type="match status" value="1"/>
</dbReference>
<dbReference type="PROSITE" id="PS50926">
    <property type="entry name" value="TRAM"/>
    <property type="match status" value="1"/>
</dbReference>
<organism evidence="6 7">
    <name type="scientific">Fumia xinanensis</name>
    <dbReference type="NCBI Taxonomy" id="2763659"/>
    <lineage>
        <taxon>Bacteria</taxon>
        <taxon>Bacillati</taxon>
        <taxon>Bacillota</taxon>
        <taxon>Clostridia</taxon>
        <taxon>Eubacteriales</taxon>
        <taxon>Oscillospiraceae</taxon>
        <taxon>Fumia</taxon>
    </lineage>
</organism>
<gene>
    <name evidence="6" type="primary">rlmD</name>
    <name evidence="6" type="ORF">H8710_10185</name>
</gene>
<accession>A0A926I7Y9</accession>
<dbReference type="FunFam" id="3.40.50.150:FF:000009">
    <property type="entry name" value="23S rRNA (Uracil(1939)-C(5))-methyltransferase RlmD"/>
    <property type="match status" value="1"/>
</dbReference>
<dbReference type="RefSeq" id="WP_249295417.1">
    <property type="nucleotide sequence ID" value="NZ_JACRSV010000003.1"/>
</dbReference>
<reference evidence="6" key="1">
    <citation type="submission" date="2020-08" db="EMBL/GenBank/DDBJ databases">
        <title>Genome public.</title>
        <authorList>
            <person name="Liu C."/>
            <person name="Sun Q."/>
        </authorList>
    </citation>
    <scope>NUCLEOTIDE SEQUENCE</scope>
    <source>
        <strain evidence="6">NSJ-33</strain>
    </source>
</reference>
<dbReference type="NCBIfam" id="TIGR00479">
    <property type="entry name" value="rumA"/>
    <property type="match status" value="1"/>
</dbReference>
<evidence type="ECO:0000259" key="5">
    <source>
        <dbReference type="PROSITE" id="PS50926"/>
    </source>
</evidence>
<dbReference type="Proteomes" id="UP000610760">
    <property type="component" value="Unassembled WGS sequence"/>
</dbReference>
<feature type="active site" description="Nucleophile" evidence="4">
    <location>
        <position position="408"/>
    </location>
</feature>
<dbReference type="InterPro" id="IPR029063">
    <property type="entry name" value="SAM-dependent_MTases_sf"/>
</dbReference>
<dbReference type="PANTHER" id="PTHR11061:SF30">
    <property type="entry name" value="TRNA (URACIL(54)-C(5))-METHYLTRANSFERASE"/>
    <property type="match status" value="1"/>
</dbReference>
<dbReference type="Gene3D" id="3.40.50.150">
    <property type="entry name" value="Vaccinia Virus protein VP39"/>
    <property type="match status" value="1"/>
</dbReference>
<dbReference type="Pfam" id="PF05958">
    <property type="entry name" value="tRNA_U5-meth_tr"/>
    <property type="match status" value="1"/>
</dbReference>
<dbReference type="InterPro" id="IPR012340">
    <property type="entry name" value="NA-bd_OB-fold"/>
</dbReference>
<keyword evidence="3 4" id="KW-0949">S-adenosyl-L-methionine</keyword>
<comment type="caution">
    <text evidence="6">The sequence shown here is derived from an EMBL/GenBank/DDBJ whole genome shotgun (WGS) entry which is preliminary data.</text>
</comment>
<dbReference type="PROSITE" id="PS51687">
    <property type="entry name" value="SAM_MT_RNA_M5U"/>
    <property type="match status" value="1"/>
</dbReference>
<dbReference type="AlphaFoldDB" id="A0A926I7Y9"/>
<keyword evidence="2 4" id="KW-0808">Transferase</keyword>
<feature type="binding site" evidence="4">
    <location>
        <position position="381"/>
    </location>
    <ligand>
        <name>S-adenosyl-L-methionine</name>
        <dbReference type="ChEBI" id="CHEBI:59789"/>
    </ligand>
</feature>
<feature type="domain" description="TRAM" evidence="5">
    <location>
        <begin position="1"/>
        <end position="59"/>
    </location>
</feature>
<dbReference type="InterPro" id="IPR002792">
    <property type="entry name" value="TRAM_dom"/>
</dbReference>
<dbReference type="EMBL" id="JACRSV010000003">
    <property type="protein sequence ID" value="MBC8560429.1"/>
    <property type="molecule type" value="Genomic_DNA"/>
</dbReference>
<dbReference type="GO" id="GO:0070475">
    <property type="term" value="P:rRNA base methylation"/>
    <property type="evidence" value="ECO:0007669"/>
    <property type="project" value="TreeGrafter"/>
</dbReference>
<evidence type="ECO:0000313" key="7">
    <source>
        <dbReference type="Proteomes" id="UP000610760"/>
    </source>
</evidence>
<feature type="binding site" evidence="4">
    <location>
        <position position="283"/>
    </location>
    <ligand>
        <name>S-adenosyl-L-methionine</name>
        <dbReference type="ChEBI" id="CHEBI:59789"/>
    </ligand>
</feature>
<dbReference type="PANTHER" id="PTHR11061">
    <property type="entry name" value="RNA M5U METHYLTRANSFERASE"/>
    <property type="match status" value="1"/>
</dbReference>